<dbReference type="EMBL" id="JBHSMS010000080">
    <property type="protein sequence ID" value="MFC5513966.1"/>
    <property type="molecule type" value="Genomic_DNA"/>
</dbReference>
<dbReference type="Proteomes" id="UP001596031">
    <property type="component" value="Unassembled WGS sequence"/>
</dbReference>
<comment type="caution">
    <text evidence="1">The sequence shown here is derived from an EMBL/GenBank/DDBJ whole genome shotgun (WGS) entry which is preliminary data.</text>
</comment>
<accession>A0ABW0PMW0</accession>
<keyword evidence="2" id="KW-1185">Reference proteome</keyword>
<sequence length="248" mass="27548">MKSRQAEHVIFCPHLPLGLWIVPTINATSKSTKDGLSIATKQITTIKIQSPIIEILVGGPYKSIDEEHTYGHVALRVITSANEFVYDFGRYNGESGPFGQGRLRVWTKFAKYIAGENATGRTTTGFVYKVPSELAANVNTHFTSLIANRPVLKAYVDHMKEYRLAVDYHALNNNCTTTAMTGVRVAIRDLDYDVPTYNVGTGMSFVEKMGAKGAGWPSYIFMPADLQKMLENNPRHRPDKVEKFGGAK</sequence>
<name>A0ABW0PMW0_9BURK</name>
<proteinExistence type="predicted"/>
<gene>
    <name evidence="1" type="ORF">ACFPOU_22950</name>
</gene>
<evidence type="ECO:0008006" key="3">
    <source>
        <dbReference type="Google" id="ProtNLM"/>
    </source>
</evidence>
<protein>
    <recommendedName>
        <fullName evidence="3">DUF4105 domain-containing protein</fullName>
    </recommendedName>
</protein>
<organism evidence="1 2">
    <name type="scientific">Massilia jejuensis</name>
    <dbReference type="NCBI Taxonomy" id="648894"/>
    <lineage>
        <taxon>Bacteria</taxon>
        <taxon>Pseudomonadati</taxon>
        <taxon>Pseudomonadota</taxon>
        <taxon>Betaproteobacteria</taxon>
        <taxon>Burkholderiales</taxon>
        <taxon>Oxalobacteraceae</taxon>
        <taxon>Telluria group</taxon>
        <taxon>Massilia</taxon>
    </lineage>
</organism>
<evidence type="ECO:0000313" key="1">
    <source>
        <dbReference type="EMBL" id="MFC5513966.1"/>
    </source>
</evidence>
<reference evidence="2" key="1">
    <citation type="journal article" date="2019" name="Int. J. Syst. Evol. Microbiol.">
        <title>The Global Catalogue of Microorganisms (GCM) 10K type strain sequencing project: providing services to taxonomists for standard genome sequencing and annotation.</title>
        <authorList>
            <consortium name="The Broad Institute Genomics Platform"/>
            <consortium name="The Broad Institute Genome Sequencing Center for Infectious Disease"/>
            <person name="Wu L."/>
            <person name="Ma J."/>
        </authorList>
    </citation>
    <scope>NUCLEOTIDE SEQUENCE [LARGE SCALE GENOMIC DNA]</scope>
    <source>
        <strain evidence="2">CCUG 38813</strain>
    </source>
</reference>
<evidence type="ECO:0000313" key="2">
    <source>
        <dbReference type="Proteomes" id="UP001596031"/>
    </source>
</evidence>
<dbReference type="RefSeq" id="WP_379727153.1">
    <property type="nucleotide sequence ID" value="NZ_JBHSMS010000080.1"/>
</dbReference>